<name>A0ABR8KWW6_9SPHN</name>
<proteinExistence type="predicted"/>
<evidence type="ECO:0000256" key="1">
    <source>
        <dbReference type="SAM" id="SignalP"/>
    </source>
</evidence>
<dbReference type="Pfam" id="PF09694">
    <property type="entry name" value="Gcw_chp"/>
    <property type="match status" value="1"/>
</dbReference>
<dbReference type="RefSeq" id="WP_190788085.1">
    <property type="nucleotide sequence ID" value="NZ_JACXLC010000001.1"/>
</dbReference>
<feature type="signal peptide" evidence="1">
    <location>
        <begin position="1"/>
        <end position="26"/>
    </location>
</feature>
<accession>A0ABR8KWW6</accession>
<protein>
    <recommendedName>
        <fullName evidence="4">Porin</fullName>
    </recommendedName>
</protein>
<dbReference type="NCBIfam" id="TIGR02001">
    <property type="entry name" value="gcw_chp"/>
    <property type="match status" value="1"/>
</dbReference>
<gene>
    <name evidence="2" type="ORF">IB285_10260</name>
</gene>
<keyword evidence="3" id="KW-1185">Reference proteome</keyword>
<evidence type="ECO:0000313" key="3">
    <source>
        <dbReference type="Proteomes" id="UP000635384"/>
    </source>
</evidence>
<reference evidence="2 3" key="1">
    <citation type="submission" date="2020-09" db="EMBL/GenBank/DDBJ databases">
        <authorList>
            <person name="Yoon J.-W."/>
        </authorList>
    </citation>
    <scope>NUCLEOTIDE SEQUENCE [LARGE SCALE GENOMIC DNA]</scope>
    <source>
        <strain evidence="2 3">KMU-140</strain>
    </source>
</reference>
<feature type="chain" id="PRO_5045441631" description="Porin" evidence="1">
    <location>
        <begin position="27"/>
        <end position="317"/>
    </location>
</feature>
<sequence length="317" mass="32798">MLTSIRGLTAASISAGVLLSAAPAFANETSIEPTAIESVSGAAANLDQSISPELMIAAANLADGEAVVNLSPEIERASEPVDKEASSGFLSEAGFTFSANVALVTEYRFRGVDLSGSEIAIQGGFDVSHSSGFYAGTWASSLDEDTVGYGSTELDLYGGWSGNLTEGLSTDVGFIAYTYPDAPDGEFDYYELYGSLSFSLGPVSTTGGIAYAPSQDSLDFGAGTDDNLYLYTDVSVGIPTTPITLTGHLGYTDGSLTFTNDNDAFDWSIGAEANVFGPITVGVAYIGIEGSPTLISQAFGLFNFTKDQVVGTISASF</sequence>
<comment type="caution">
    <text evidence="2">The sequence shown here is derived from an EMBL/GenBank/DDBJ whole genome shotgun (WGS) entry which is preliminary data.</text>
</comment>
<keyword evidence="1" id="KW-0732">Signal</keyword>
<dbReference type="EMBL" id="JACXLC010000001">
    <property type="protein sequence ID" value="MBD2842641.1"/>
    <property type="molecule type" value="Genomic_DNA"/>
</dbReference>
<dbReference type="Proteomes" id="UP000635384">
    <property type="component" value="Unassembled WGS sequence"/>
</dbReference>
<dbReference type="InterPro" id="IPR010239">
    <property type="entry name" value="CHP02001"/>
</dbReference>
<organism evidence="2 3">
    <name type="scientific">Erythrobacter rubeus</name>
    <dbReference type="NCBI Taxonomy" id="2760803"/>
    <lineage>
        <taxon>Bacteria</taxon>
        <taxon>Pseudomonadati</taxon>
        <taxon>Pseudomonadota</taxon>
        <taxon>Alphaproteobacteria</taxon>
        <taxon>Sphingomonadales</taxon>
        <taxon>Erythrobacteraceae</taxon>
        <taxon>Erythrobacter/Porphyrobacter group</taxon>
        <taxon>Erythrobacter</taxon>
    </lineage>
</organism>
<evidence type="ECO:0008006" key="4">
    <source>
        <dbReference type="Google" id="ProtNLM"/>
    </source>
</evidence>
<evidence type="ECO:0000313" key="2">
    <source>
        <dbReference type="EMBL" id="MBD2842641.1"/>
    </source>
</evidence>